<gene>
    <name evidence="1" type="ORF">Psch_01475</name>
</gene>
<dbReference type="AlphaFoldDB" id="A0A4Y7RGP7"/>
<protein>
    <submittedName>
        <fullName evidence="1">Uncharacterized protein</fullName>
    </submittedName>
</protein>
<reference evidence="1 2" key="1">
    <citation type="journal article" date="2018" name="Environ. Microbiol.">
        <title>Novel energy conservation strategies and behaviour of Pelotomaculum schinkii driving syntrophic propionate catabolism.</title>
        <authorList>
            <person name="Hidalgo-Ahumada C.A.P."/>
            <person name="Nobu M.K."/>
            <person name="Narihiro T."/>
            <person name="Tamaki H."/>
            <person name="Liu W.T."/>
            <person name="Kamagata Y."/>
            <person name="Stams A.J.M."/>
            <person name="Imachi H."/>
            <person name="Sousa D.Z."/>
        </authorList>
    </citation>
    <scope>NUCLEOTIDE SEQUENCE [LARGE SCALE GENOMIC DNA]</scope>
    <source>
        <strain evidence="1 2">HH</strain>
    </source>
</reference>
<dbReference type="EMBL" id="QFGA01000001">
    <property type="protein sequence ID" value="TEB07920.1"/>
    <property type="molecule type" value="Genomic_DNA"/>
</dbReference>
<dbReference type="Proteomes" id="UP000298324">
    <property type="component" value="Unassembled WGS sequence"/>
</dbReference>
<accession>A0A4Y7RGP7</accession>
<evidence type="ECO:0000313" key="1">
    <source>
        <dbReference type="EMBL" id="TEB07920.1"/>
    </source>
</evidence>
<keyword evidence="2" id="KW-1185">Reference proteome</keyword>
<comment type="caution">
    <text evidence="1">The sequence shown here is derived from an EMBL/GenBank/DDBJ whole genome shotgun (WGS) entry which is preliminary data.</text>
</comment>
<organism evidence="1 2">
    <name type="scientific">Pelotomaculum schinkii</name>
    <dbReference type="NCBI Taxonomy" id="78350"/>
    <lineage>
        <taxon>Bacteria</taxon>
        <taxon>Bacillati</taxon>
        <taxon>Bacillota</taxon>
        <taxon>Clostridia</taxon>
        <taxon>Eubacteriales</taxon>
        <taxon>Desulfotomaculaceae</taxon>
        <taxon>Pelotomaculum</taxon>
    </lineage>
</organism>
<name>A0A4Y7RGP7_9FIRM</name>
<dbReference type="RefSeq" id="WP_190239698.1">
    <property type="nucleotide sequence ID" value="NZ_QFGA01000001.1"/>
</dbReference>
<sequence length="100" mass="11119">MKTLLGNDLPHGIDIAGIYTVNSELRFYSEQGVGMGHFNVYIYALLHEESGPVIRVLDYEAGRPGTEAGWSADNMTGYKAAYIEKEQARLDALGYGYKRN</sequence>
<proteinExistence type="predicted"/>
<evidence type="ECO:0000313" key="2">
    <source>
        <dbReference type="Proteomes" id="UP000298324"/>
    </source>
</evidence>